<evidence type="ECO:0000313" key="5">
    <source>
        <dbReference type="Proteomes" id="UP001162060"/>
    </source>
</evidence>
<feature type="chain" id="PRO_5044714084" description="RxLR effector candidate protein" evidence="2">
    <location>
        <begin position="22"/>
        <end position="453"/>
    </location>
</feature>
<dbReference type="Proteomes" id="UP001162060">
    <property type="component" value="Unassembled WGS sequence"/>
</dbReference>
<name>A0AAV1SYQ2_9STRA</name>
<dbReference type="EMBL" id="CAKLBY020000264">
    <property type="protein sequence ID" value="CAK7941483.1"/>
    <property type="molecule type" value="Genomic_DNA"/>
</dbReference>
<feature type="compositionally biased region" description="Polar residues" evidence="1">
    <location>
        <begin position="422"/>
        <end position="431"/>
    </location>
</feature>
<organism evidence="3 5">
    <name type="scientific">Peronospora matthiolae</name>
    <dbReference type="NCBI Taxonomy" id="2874970"/>
    <lineage>
        <taxon>Eukaryota</taxon>
        <taxon>Sar</taxon>
        <taxon>Stramenopiles</taxon>
        <taxon>Oomycota</taxon>
        <taxon>Peronosporomycetes</taxon>
        <taxon>Peronosporales</taxon>
        <taxon>Peronosporaceae</taxon>
        <taxon>Peronospora</taxon>
    </lineage>
</organism>
<evidence type="ECO:0000256" key="1">
    <source>
        <dbReference type="SAM" id="MobiDB-lite"/>
    </source>
</evidence>
<feature type="region of interest" description="Disordered" evidence="1">
    <location>
        <begin position="382"/>
        <end position="441"/>
    </location>
</feature>
<evidence type="ECO:0008006" key="6">
    <source>
        <dbReference type="Google" id="ProtNLM"/>
    </source>
</evidence>
<gene>
    <name evidence="4" type="ORF">PM001_LOCUS26633</name>
    <name evidence="3" type="ORF">PM001_LOCUS316</name>
</gene>
<accession>A0AAV1SYQ2</accession>
<reference evidence="3" key="1">
    <citation type="submission" date="2024-01" db="EMBL/GenBank/DDBJ databases">
        <authorList>
            <person name="Webb A."/>
        </authorList>
    </citation>
    <scope>NUCLEOTIDE SEQUENCE</scope>
    <source>
        <strain evidence="3">Pm1</strain>
    </source>
</reference>
<dbReference type="AlphaFoldDB" id="A0AAV1SYQ2"/>
<evidence type="ECO:0000313" key="3">
    <source>
        <dbReference type="EMBL" id="CAK7892012.1"/>
    </source>
</evidence>
<protein>
    <recommendedName>
        <fullName evidence="6">RxLR effector candidate protein</fullName>
    </recommendedName>
</protein>
<proteinExistence type="predicted"/>
<sequence length="453" mass="49638">MRHQSLAVVAFAVTLVHTTHSLMTSDSETDSISLPARVRPYNGSLGDVRGKLLVGADEGARGEARMLDIKLDPAVRYQVSIMVKNLHQHDPPGVREGLQQIDQQAVELKLSMQPGPNDEKIKQLEAIVQFKEKGRNGDTLGVQAARANWEMVHEVQKKRKQEMQQHDLRPDELIKMVILEVKIKAALVRVSKKTGKVSTGPRSNPVAGIDFISLGHLEDCIEKYNEKHKKAFTLAGTLWDYFGNVRDIVSFVSMVNAVALKKIHAGDVVATHDLLVKGWQQVAVRLPKPMSQEDVLKDQNVVSLFKFTLALGTTIPLKRQEILDCLTKVFGVPHADLLIKEVDKVVLNPDNLTNVLGVKEGGVNSKIVDRLLPSKRTPAVLAQGAKNQMPKRFKKSNAANSSPLAEESNAANSSPSAEKSDAANSSPSVVESSAAYPSPSVRPVPVLLDLFVR</sequence>
<feature type="signal peptide" evidence="2">
    <location>
        <begin position="1"/>
        <end position="21"/>
    </location>
</feature>
<feature type="compositionally biased region" description="Low complexity" evidence="1">
    <location>
        <begin position="432"/>
        <end position="441"/>
    </location>
</feature>
<comment type="caution">
    <text evidence="3">The sequence shown here is derived from an EMBL/GenBank/DDBJ whole genome shotgun (WGS) entry which is preliminary data.</text>
</comment>
<keyword evidence="2" id="KW-0732">Signal</keyword>
<feature type="compositionally biased region" description="Low complexity" evidence="1">
    <location>
        <begin position="396"/>
        <end position="417"/>
    </location>
</feature>
<evidence type="ECO:0000313" key="4">
    <source>
        <dbReference type="EMBL" id="CAK7941483.1"/>
    </source>
</evidence>
<evidence type="ECO:0000256" key="2">
    <source>
        <dbReference type="SAM" id="SignalP"/>
    </source>
</evidence>
<dbReference type="EMBL" id="CAKLBY020000003">
    <property type="protein sequence ID" value="CAK7892012.1"/>
    <property type="molecule type" value="Genomic_DNA"/>
</dbReference>